<evidence type="ECO:0000313" key="2">
    <source>
        <dbReference type="EMBL" id="KRR21234.1"/>
    </source>
</evidence>
<dbReference type="AlphaFoldDB" id="A0A0R3MLZ2"/>
<dbReference type="EMBL" id="LLYA01000172">
    <property type="protein sequence ID" value="KRR21234.1"/>
    <property type="molecule type" value="Genomic_DNA"/>
</dbReference>
<reference evidence="2 3" key="1">
    <citation type="submission" date="2014-03" db="EMBL/GenBank/DDBJ databases">
        <title>Bradyrhizobium valentinum sp. nov., isolated from effective nodules of Lupinus mariae-josephae, a lupine endemic of basic-lime soils in Eastern Spain.</title>
        <authorList>
            <person name="Duran D."/>
            <person name="Rey L."/>
            <person name="Navarro A."/>
            <person name="Busquets A."/>
            <person name="Imperial J."/>
            <person name="Ruiz-Argueso T."/>
        </authorList>
    </citation>
    <scope>NUCLEOTIDE SEQUENCE [LARGE SCALE GENOMIC DNA]</scope>
    <source>
        <strain evidence="2 3">Ro19</strain>
    </source>
</reference>
<proteinExistence type="predicted"/>
<name>A0A0R3MLZ2_9BRAD</name>
<gene>
    <name evidence="2" type="ORF">CQ13_30990</name>
</gene>
<comment type="caution">
    <text evidence="2">The sequence shown here is derived from an EMBL/GenBank/DDBJ whole genome shotgun (WGS) entry which is preliminary data.</text>
</comment>
<evidence type="ECO:0000256" key="1">
    <source>
        <dbReference type="SAM" id="MobiDB-lite"/>
    </source>
</evidence>
<keyword evidence="3" id="KW-1185">Reference proteome</keyword>
<sequence length="86" mass="9879">MRQQLVVEAQNRSGKFENRFTFGGEKKTPALVDENGFSGQFLKALELQCDRRLRSAQSPRGLRDASSLDYRNQRAKHPYVQADQVH</sequence>
<organism evidence="2 3">
    <name type="scientific">Bradyrhizobium retamae</name>
    <dbReference type="NCBI Taxonomy" id="1300035"/>
    <lineage>
        <taxon>Bacteria</taxon>
        <taxon>Pseudomonadati</taxon>
        <taxon>Pseudomonadota</taxon>
        <taxon>Alphaproteobacteria</taxon>
        <taxon>Hyphomicrobiales</taxon>
        <taxon>Nitrobacteraceae</taxon>
        <taxon>Bradyrhizobium</taxon>
    </lineage>
</organism>
<accession>A0A0R3MLZ2</accession>
<protein>
    <submittedName>
        <fullName evidence="2">Uncharacterized protein</fullName>
    </submittedName>
</protein>
<evidence type="ECO:0000313" key="3">
    <source>
        <dbReference type="Proteomes" id="UP000052023"/>
    </source>
</evidence>
<dbReference type="Proteomes" id="UP000052023">
    <property type="component" value="Unassembled WGS sequence"/>
</dbReference>
<feature type="region of interest" description="Disordered" evidence="1">
    <location>
        <begin position="55"/>
        <end position="86"/>
    </location>
</feature>